<protein>
    <submittedName>
        <fullName evidence="1">Uncharacterized protein</fullName>
    </submittedName>
</protein>
<organism evidence="1 4">
    <name type="scientific">Yersinia enterocolitica</name>
    <dbReference type="NCBI Taxonomy" id="630"/>
    <lineage>
        <taxon>Bacteria</taxon>
        <taxon>Pseudomonadati</taxon>
        <taxon>Pseudomonadota</taxon>
        <taxon>Gammaproteobacteria</taxon>
        <taxon>Enterobacterales</taxon>
        <taxon>Yersiniaceae</taxon>
        <taxon>Yersinia</taxon>
    </lineage>
</organism>
<dbReference type="EMBL" id="CGBR01000011">
    <property type="protein sequence ID" value="CFQ61725.1"/>
    <property type="molecule type" value="Genomic_DNA"/>
</dbReference>
<evidence type="ECO:0000313" key="3">
    <source>
        <dbReference type="Proteomes" id="UP000041601"/>
    </source>
</evidence>
<dbReference type="Proteomes" id="UP000041601">
    <property type="component" value="Unassembled WGS sequence"/>
</dbReference>
<proteinExistence type="predicted"/>
<evidence type="ECO:0000313" key="4">
    <source>
        <dbReference type="Proteomes" id="UP000048841"/>
    </source>
</evidence>
<accession>A0A0E1NFK0</accession>
<gene>
    <name evidence="1" type="ORF">ERS137941_01886</name>
    <name evidence="2" type="ORF">ERS137959_00445</name>
</gene>
<dbReference type="AlphaFoldDB" id="A0A0E1NFK0"/>
<sequence length="56" mass="6315">MIISVEEEIAHHEQPQKHPPYGCSRTYSTCHPVLIENIPGLSIGITDTKSEIMARR</sequence>
<reference evidence="2 3" key="2">
    <citation type="submission" date="2015-03" db="EMBL/GenBank/DDBJ databases">
        <authorList>
            <consortium name="Pathogen Informatics"/>
            <person name="Murphy D."/>
        </authorList>
    </citation>
    <scope>NUCLEOTIDE SEQUENCE [LARGE SCALE GENOMIC DNA]</scope>
    <source>
        <strain evidence="2 3">IP05342</strain>
    </source>
</reference>
<reference evidence="1 4" key="1">
    <citation type="submission" date="2015-03" db="EMBL/GenBank/DDBJ databases">
        <authorList>
            <person name="Murphy D."/>
        </authorList>
    </citation>
    <scope>NUCLEOTIDE SEQUENCE [LARGE SCALE GENOMIC DNA]</scope>
    <source>
        <strain evidence="1 4">IP26249</strain>
    </source>
</reference>
<keyword evidence="3" id="KW-1185">Reference proteome</keyword>
<dbReference type="EMBL" id="CPXJ01000004">
    <property type="protein sequence ID" value="CND14458.1"/>
    <property type="molecule type" value="Genomic_DNA"/>
</dbReference>
<evidence type="ECO:0000313" key="1">
    <source>
        <dbReference type="EMBL" id="CFQ61725.1"/>
    </source>
</evidence>
<dbReference type="PATRIC" id="fig|630.32.peg.1212"/>
<dbReference type="KEGG" id="yew:CH47_972"/>
<evidence type="ECO:0000313" key="2">
    <source>
        <dbReference type="EMBL" id="CND14458.1"/>
    </source>
</evidence>
<dbReference type="KEGG" id="yet:CH48_130"/>
<name>A0A0E1NFK0_YEREN</name>
<dbReference type="Proteomes" id="UP000048841">
    <property type="component" value="Unassembled WGS sequence"/>
</dbReference>